<evidence type="ECO:0000256" key="1">
    <source>
        <dbReference type="PROSITE-ProRule" id="PRU00047"/>
    </source>
</evidence>
<evidence type="ECO:0000313" key="5">
    <source>
        <dbReference type="Proteomes" id="UP000653454"/>
    </source>
</evidence>
<organism evidence="4 5">
    <name type="scientific">Plutella xylostella</name>
    <name type="common">Diamondback moth</name>
    <name type="synonym">Plutella maculipennis</name>
    <dbReference type="NCBI Taxonomy" id="51655"/>
    <lineage>
        <taxon>Eukaryota</taxon>
        <taxon>Metazoa</taxon>
        <taxon>Ecdysozoa</taxon>
        <taxon>Arthropoda</taxon>
        <taxon>Hexapoda</taxon>
        <taxon>Insecta</taxon>
        <taxon>Pterygota</taxon>
        <taxon>Neoptera</taxon>
        <taxon>Endopterygota</taxon>
        <taxon>Lepidoptera</taxon>
        <taxon>Glossata</taxon>
        <taxon>Ditrysia</taxon>
        <taxon>Yponomeutoidea</taxon>
        <taxon>Plutellidae</taxon>
        <taxon>Plutella</taxon>
    </lineage>
</organism>
<feature type="compositionally biased region" description="Low complexity" evidence="2">
    <location>
        <begin position="422"/>
        <end position="431"/>
    </location>
</feature>
<feature type="compositionally biased region" description="Polar residues" evidence="2">
    <location>
        <begin position="297"/>
        <end position="314"/>
    </location>
</feature>
<reference evidence="4" key="1">
    <citation type="submission" date="2020-11" db="EMBL/GenBank/DDBJ databases">
        <authorList>
            <person name="Whiteford S."/>
        </authorList>
    </citation>
    <scope>NUCLEOTIDE SEQUENCE</scope>
</reference>
<gene>
    <name evidence="4" type="ORF">PLXY2_LOCUS16192</name>
</gene>
<dbReference type="Pfam" id="PF00098">
    <property type="entry name" value="zf-CCHC"/>
    <property type="match status" value="1"/>
</dbReference>
<keyword evidence="1" id="KW-0479">Metal-binding</keyword>
<evidence type="ECO:0000259" key="3">
    <source>
        <dbReference type="PROSITE" id="PS50158"/>
    </source>
</evidence>
<keyword evidence="5" id="KW-1185">Reference proteome</keyword>
<keyword evidence="1" id="KW-0862">Zinc</keyword>
<dbReference type="GO" id="GO:0008270">
    <property type="term" value="F:zinc ion binding"/>
    <property type="evidence" value="ECO:0007669"/>
    <property type="project" value="UniProtKB-KW"/>
</dbReference>
<dbReference type="InterPro" id="IPR036875">
    <property type="entry name" value="Znf_CCHC_sf"/>
</dbReference>
<accession>A0A8S4GDC9</accession>
<dbReference type="SUPFAM" id="SSF57756">
    <property type="entry name" value="Retrovirus zinc finger-like domains"/>
    <property type="match status" value="1"/>
</dbReference>
<dbReference type="AlphaFoldDB" id="A0A8S4GDC9"/>
<dbReference type="Proteomes" id="UP000653454">
    <property type="component" value="Unassembled WGS sequence"/>
</dbReference>
<sequence length="501" mass="55902">MTRLCALESNSVGASHQDIASDKILAVNSQSTPEVQNKNQNLSNELLVDASSSINDLSHNESNIPTAQSQCDVESLPESTRLIVEALKSFSSSRSQNYFVSNFDPSIHNIDVWCEEVDRARIANNWQDSECLSRVAVCLRGDARTWLNEWVTQDRSWSNFVREFKPLCPRKLDYENILCETITINSDKFLTYAEYARRMLLRLRIVKGLSEELMVSLVIRGITDPQVRAAAANANLNSEDLVSFLSIYTKPNRSKVDPRQIHGKKRPIHSQNNTLKCFNCGQIGHKSNVCPKKPKLDQNSSSSQKPFQNSESANSSKVTCNFCKKPGHAEDSCFAKDRARSQNKRNVNLCSERPKMDVKNTDVVTAVIQGVPIDVCLRRSLVQQDYGSSHFSQRRAYPVPCSRDPRLLRERTRDSAYVSSSQPQSRAAVPRAARRDAPPQPPPACPSNSDCVVHSKRGDAVFTARAHSHRLLVSSGRCLRAPCAARRTGSAIGQRCPATTK</sequence>
<dbReference type="Gene3D" id="4.10.60.10">
    <property type="entry name" value="Zinc finger, CCHC-type"/>
    <property type="match status" value="1"/>
</dbReference>
<comment type="caution">
    <text evidence="4">The sequence shown here is derived from an EMBL/GenBank/DDBJ whole genome shotgun (WGS) entry which is preliminary data.</text>
</comment>
<protein>
    <submittedName>
        <fullName evidence="4">(diamondback moth) hypothetical protein</fullName>
    </submittedName>
</protein>
<dbReference type="InterPro" id="IPR001878">
    <property type="entry name" value="Znf_CCHC"/>
</dbReference>
<keyword evidence="1" id="KW-0863">Zinc-finger</keyword>
<dbReference type="PROSITE" id="PS50158">
    <property type="entry name" value="ZF_CCHC"/>
    <property type="match status" value="1"/>
</dbReference>
<name>A0A8S4GDC9_PLUXY</name>
<dbReference type="GO" id="GO:0003676">
    <property type="term" value="F:nucleic acid binding"/>
    <property type="evidence" value="ECO:0007669"/>
    <property type="project" value="InterPro"/>
</dbReference>
<feature type="region of interest" description="Disordered" evidence="2">
    <location>
        <begin position="291"/>
        <end position="314"/>
    </location>
</feature>
<dbReference type="EMBL" id="CAJHNJ030000459">
    <property type="protein sequence ID" value="CAG9137944.1"/>
    <property type="molecule type" value="Genomic_DNA"/>
</dbReference>
<evidence type="ECO:0000313" key="4">
    <source>
        <dbReference type="EMBL" id="CAG9137944.1"/>
    </source>
</evidence>
<feature type="region of interest" description="Disordered" evidence="2">
    <location>
        <begin position="412"/>
        <end position="450"/>
    </location>
</feature>
<evidence type="ECO:0000256" key="2">
    <source>
        <dbReference type="SAM" id="MobiDB-lite"/>
    </source>
</evidence>
<dbReference type="SMART" id="SM00343">
    <property type="entry name" value="ZnF_C2HC"/>
    <property type="match status" value="2"/>
</dbReference>
<feature type="domain" description="CCHC-type" evidence="3">
    <location>
        <begin position="276"/>
        <end position="292"/>
    </location>
</feature>
<proteinExistence type="predicted"/>